<dbReference type="InterPro" id="IPR003029">
    <property type="entry name" value="S1_domain"/>
</dbReference>
<accession>A0ABW5TJY7</accession>
<evidence type="ECO:0000313" key="6">
    <source>
        <dbReference type="Proteomes" id="UP001597427"/>
    </source>
</evidence>
<reference evidence="6" key="1">
    <citation type="journal article" date="2019" name="Int. J. Syst. Evol. Microbiol.">
        <title>The Global Catalogue of Microorganisms (GCM) 10K type strain sequencing project: providing services to taxonomists for standard genome sequencing and annotation.</title>
        <authorList>
            <consortium name="The Broad Institute Genomics Platform"/>
            <consortium name="The Broad Institute Genome Sequencing Center for Infectious Disease"/>
            <person name="Wu L."/>
            <person name="Ma J."/>
        </authorList>
    </citation>
    <scope>NUCLEOTIDE SEQUENCE [LARGE SCALE GENOMIC DNA]</scope>
    <source>
        <strain evidence="6">TISTR 932</strain>
    </source>
</reference>
<comment type="caution">
    <text evidence="5">The sequence shown here is derived from an EMBL/GenBank/DDBJ whole genome shotgun (WGS) entry which is preliminary data.</text>
</comment>
<dbReference type="EMBL" id="JBHUMO010000016">
    <property type="protein sequence ID" value="MFD2728436.1"/>
    <property type="molecule type" value="Genomic_DNA"/>
</dbReference>
<dbReference type="PANTHER" id="PTHR10724">
    <property type="entry name" value="30S RIBOSOMAL PROTEIN S1"/>
    <property type="match status" value="1"/>
</dbReference>
<name>A0ABW5TJY7_9ENTE</name>
<evidence type="ECO:0000256" key="2">
    <source>
        <dbReference type="ARBA" id="ARBA00022980"/>
    </source>
</evidence>
<keyword evidence="2" id="KW-0689">Ribosomal protein</keyword>
<evidence type="ECO:0000256" key="1">
    <source>
        <dbReference type="ARBA" id="ARBA00006767"/>
    </source>
</evidence>
<keyword evidence="3" id="KW-0687">Ribonucleoprotein</keyword>
<protein>
    <submittedName>
        <fullName evidence="5">CvfD/Ygs/GSP13 family RNA-binding post-transcriptional regulator</fullName>
    </submittedName>
</protein>
<dbReference type="PROSITE" id="PS50126">
    <property type="entry name" value="S1"/>
    <property type="match status" value="1"/>
</dbReference>
<dbReference type="RefSeq" id="WP_379979832.1">
    <property type="nucleotide sequence ID" value="NZ_JBHUMO010000016.1"/>
</dbReference>
<dbReference type="PANTHER" id="PTHR10724:SF7">
    <property type="entry name" value="SMALL RIBOSOMAL SUBUNIT PROTEIN BS1C"/>
    <property type="match status" value="1"/>
</dbReference>
<proteinExistence type="inferred from homology"/>
<feature type="domain" description="S1 motif" evidence="4">
    <location>
        <begin position="6"/>
        <end position="75"/>
    </location>
</feature>
<evidence type="ECO:0000259" key="4">
    <source>
        <dbReference type="PROSITE" id="PS50126"/>
    </source>
</evidence>
<evidence type="ECO:0000313" key="5">
    <source>
        <dbReference type="EMBL" id="MFD2728436.1"/>
    </source>
</evidence>
<comment type="similarity">
    <text evidence="1">Belongs to the bacterial ribosomal protein bS1 family.</text>
</comment>
<organism evidence="5 6">
    <name type="scientific">Enterococcus camelliae</name>
    <dbReference type="NCBI Taxonomy" id="453959"/>
    <lineage>
        <taxon>Bacteria</taxon>
        <taxon>Bacillati</taxon>
        <taxon>Bacillota</taxon>
        <taxon>Bacilli</taxon>
        <taxon>Lactobacillales</taxon>
        <taxon>Enterococcaceae</taxon>
        <taxon>Enterococcus</taxon>
    </lineage>
</organism>
<dbReference type="InterPro" id="IPR012340">
    <property type="entry name" value="NA-bd_OB-fold"/>
</dbReference>
<dbReference type="NCBIfam" id="NF040579">
    <property type="entry name" value="S1_dom_CvfD"/>
    <property type="match status" value="1"/>
</dbReference>
<dbReference type="InterPro" id="IPR050437">
    <property type="entry name" value="Ribos_protein_bS1-like"/>
</dbReference>
<dbReference type="Gene3D" id="2.40.50.140">
    <property type="entry name" value="Nucleic acid-binding proteins"/>
    <property type="match status" value="1"/>
</dbReference>
<dbReference type="Proteomes" id="UP001597427">
    <property type="component" value="Unassembled WGS sequence"/>
</dbReference>
<dbReference type="Pfam" id="PF00575">
    <property type="entry name" value="S1"/>
    <property type="match status" value="1"/>
</dbReference>
<evidence type="ECO:0000256" key="3">
    <source>
        <dbReference type="ARBA" id="ARBA00023274"/>
    </source>
</evidence>
<gene>
    <name evidence="5" type="ORF">ACFSR0_03160</name>
</gene>
<sequence length="124" mass="13958">MTYKIGQVIEGTITGIQPYGAFVSLDGSTQGLIHVSEIQSGYTKNIHELLKVGQQVAVQVIDIDAYSHKISLSRRTLAHSFVQLSHKRKRYFTNKNKKIGFQTIAEALPNWIEEALIFIEEAQL</sequence>
<keyword evidence="6" id="KW-1185">Reference proteome</keyword>
<dbReference type="SUPFAM" id="SSF50249">
    <property type="entry name" value="Nucleic acid-binding proteins"/>
    <property type="match status" value="1"/>
</dbReference>
<dbReference type="SMART" id="SM00316">
    <property type="entry name" value="S1"/>
    <property type="match status" value="1"/>
</dbReference>